<evidence type="ECO:0000313" key="1">
    <source>
        <dbReference type="EMBL" id="VYU56850.1"/>
    </source>
</evidence>
<proteinExistence type="predicted"/>
<accession>A0A6N3FXZ8</accession>
<reference evidence="1" key="1">
    <citation type="submission" date="2019-11" db="EMBL/GenBank/DDBJ databases">
        <authorList>
            <person name="Feng L."/>
        </authorList>
    </citation>
    <scope>NUCLEOTIDE SEQUENCE</scope>
    <source>
        <strain evidence="1">ElimosumLFYP34</strain>
    </source>
</reference>
<gene>
    <name evidence="1" type="ORF">ELLFYP34_03598</name>
</gene>
<dbReference type="AlphaFoldDB" id="A0A6N3FXZ8"/>
<sequence>MSDGMSYLVNLPELTCYFIIQVTCVKSAVLKGFLEE</sequence>
<protein>
    <submittedName>
        <fullName evidence="1">Uncharacterized protein</fullName>
    </submittedName>
</protein>
<organism evidence="1">
    <name type="scientific">Eubacterium limosum</name>
    <dbReference type="NCBI Taxonomy" id="1736"/>
    <lineage>
        <taxon>Bacteria</taxon>
        <taxon>Bacillati</taxon>
        <taxon>Bacillota</taxon>
        <taxon>Clostridia</taxon>
        <taxon>Eubacteriales</taxon>
        <taxon>Eubacteriaceae</taxon>
        <taxon>Eubacterium</taxon>
    </lineage>
</organism>
<name>A0A6N3FXZ8_EUBLI</name>
<dbReference type="EMBL" id="CACRTR010000016">
    <property type="protein sequence ID" value="VYU56850.1"/>
    <property type="molecule type" value="Genomic_DNA"/>
</dbReference>